<proteinExistence type="predicted"/>
<feature type="compositionally biased region" description="Basic residues" evidence="1">
    <location>
        <begin position="1"/>
        <end position="12"/>
    </location>
</feature>
<reference evidence="2" key="1">
    <citation type="submission" date="2022-04" db="EMBL/GenBank/DDBJ databases">
        <title>Carnegiea gigantea Genome sequencing and assembly v2.</title>
        <authorList>
            <person name="Copetti D."/>
            <person name="Sanderson M.J."/>
            <person name="Burquez A."/>
            <person name="Wojciechowski M.F."/>
        </authorList>
    </citation>
    <scope>NUCLEOTIDE SEQUENCE</scope>
    <source>
        <strain evidence="2">SGP5-SGP5p</strain>
        <tissue evidence="2">Aerial part</tissue>
    </source>
</reference>
<accession>A0A9Q1JS90</accession>
<dbReference type="AlphaFoldDB" id="A0A9Q1JS90"/>
<protein>
    <submittedName>
        <fullName evidence="2">Uncharacterized protein</fullName>
    </submittedName>
</protein>
<evidence type="ECO:0000256" key="1">
    <source>
        <dbReference type="SAM" id="MobiDB-lite"/>
    </source>
</evidence>
<evidence type="ECO:0000313" key="2">
    <source>
        <dbReference type="EMBL" id="KAJ8430196.1"/>
    </source>
</evidence>
<evidence type="ECO:0000313" key="3">
    <source>
        <dbReference type="Proteomes" id="UP001153076"/>
    </source>
</evidence>
<feature type="region of interest" description="Disordered" evidence="1">
    <location>
        <begin position="1"/>
        <end position="42"/>
    </location>
</feature>
<dbReference type="EMBL" id="JAKOGI010000816">
    <property type="protein sequence ID" value="KAJ8430196.1"/>
    <property type="molecule type" value="Genomic_DNA"/>
</dbReference>
<name>A0A9Q1JS90_9CARY</name>
<sequence length="252" mass="28607">MGRGRGRGRPCLHPRPGINFPPRSRRHPSWGRGFFSTSMRGPDRDGLGRDEIELMAIISKLRYIKIGPKRRRVIWSASGNWVDGEKGALRMSPSSTGFDIQVHTDRDWRGLHTEKFQQRQFQAQSGNMHLDNGQDGLHVRIMSSPTFVEYKMLIEGQEIFTFTVLLTKDYLDVLLKIKYRATDVGTMGEVIGLDKKGGGRDAEADVSLKTNNNGNLTKWNYETGCKLREGGYFENNNDYKELPLDSLRLGTT</sequence>
<keyword evidence="3" id="KW-1185">Reference proteome</keyword>
<gene>
    <name evidence="2" type="ORF">Cgig2_006704</name>
</gene>
<dbReference type="Proteomes" id="UP001153076">
    <property type="component" value="Unassembled WGS sequence"/>
</dbReference>
<comment type="caution">
    <text evidence="2">The sequence shown here is derived from an EMBL/GenBank/DDBJ whole genome shotgun (WGS) entry which is preliminary data.</text>
</comment>
<organism evidence="2 3">
    <name type="scientific">Carnegiea gigantea</name>
    <dbReference type="NCBI Taxonomy" id="171969"/>
    <lineage>
        <taxon>Eukaryota</taxon>
        <taxon>Viridiplantae</taxon>
        <taxon>Streptophyta</taxon>
        <taxon>Embryophyta</taxon>
        <taxon>Tracheophyta</taxon>
        <taxon>Spermatophyta</taxon>
        <taxon>Magnoliopsida</taxon>
        <taxon>eudicotyledons</taxon>
        <taxon>Gunneridae</taxon>
        <taxon>Pentapetalae</taxon>
        <taxon>Caryophyllales</taxon>
        <taxon>Cactineae</taxon>
        <taxon>Cactaceae</taxon>
        <taxon>Cactoideae</taxon>
        <taxon>Echinocereeae</taxon>
        <taxon>Carnegiea</taxon>
    </lineage>
</organism>